<protein>
    <submittedName>
        <fullName evidence="1">(Mediterranean fruit fly) hypothetical protein</fullName>
    </submittedName>
</protein>
<evidence type="ECO:0000313" key="2">
    <source>
        <dbReference type="Proteomes" id="UP000606786"/>
    </source>
</evidence>
<name>A0A811VFH5_CERCA</name>
<accession>A0A811VFH5</accession>
<keyword evidence="2" id="KW-1185">Reference proteome</keyword>
<dbReference type="AlphaFoldDB" id="A0A811VFH5"/>
<organism evidence="1 2">
    <name type="scientific">Ceratitis capitata</name>
    <name type="common">Mediterranean fruit fly</name>
    <name type="synonym">Tephritis capitata</name>
    <dbReference type="NCBI Taxonomy" id="7213"/>
    <lineage>
        <taxon>Eukaryota</taxon>
        <taxon>Metazoa</taxon>
        <taxon>Ecdysozoa</taxon>
        <taxon>Arthropoda</taxon>
        <taxon>Hexapoda</taxon>
        <taxon>Insecta</taxon>
        <taxon>Pterygota</taxon>
        <taxon>Neoptera</taxon>
        <taxon>Endopterygota</taxon>
        <taxon>Diptera</taxon>
        <taxon>Brachycera</taxon>
        <taxon>Muscomorpha</taxon>
        <taxon>Tephritoidea</taxon>
        <taxon>Tephritidae</taxon>
        <taxon>Ceratitis</taxon>
        <taxon>Ceratitis</taxon>
    </lineage>
</organism>
<dbReference type="EMBL" id="CAJHJT010000056">
    <property type="protein sequence ID" value="CAD7014050.1"/>
    <property type="molecule type" value="Genomic_DNA"/>
</dbReference>
<evidence type="ECO:0000313" key="1">
    <source>
        <dbReference type="EMBL" id="CAD7014050.1"/>
    </source>
</evidence>
<dbReference type="Proteomes" id="UP000606786">
    <property type="component" value="Unassembled WGS sequence"/>
</dbReference>
<gene>
    <name evidence="1" type="ORF">CCAP1982_LOCUS22057</name>
</gene>
<proteinExistence type="predicted"/>
<reference evidence="1" key="1">
    <citation type="submission" date="2020-11" db="EMBL/GenBank/DDBJ databases">
        <authorList>
            <person name="Whitehead M."/>
        </authorList>
    </citation>
    <scope>NUCLEOTIDE SEQUENCE</scope>
    <source>
        <strain evidence="1">EGII</strain>
    </source>
</reference>
<comment type="caution">
    <text evidence="1">The sequence shown here is derived from an EMBL/GenBank/DDBJ whole genome shotgun (WGS) entry which is preliminary data.</text>
</comment>
<sequence>MSLTMQPYMVGLSAAHYFRSCWHGSRDRKISLDWLQMQDLQFSECANAIFFKLEAQQGVQQFILLAAKDVFGNPMDMVDVVDMDYLKLTKESTSSA</sequence>